<evidence type="ECO:0000313" key="3">
    <source>
        <dbReference type="EMBL" id="VDC61621.1"/>
    </source>
</evidence>
<sequence length="711" mass="80599">MSQLLLQRLSKSSSRNISLIHEKARRVLSSSAATNPYVSLEISADLNEGGGTIIGSVLLFDAAKHDVLTVEKTIPEEMIVEGKGVGASHGWLFMEDQRDRSLSVTDVLNPLPCKRETTVIPLPPLASLQLCQSKVGWNVAMSTSPDQDDEDDWVVAIKFLGGQLSLCRPRRDLRWTNIQTPLLGYLDNSNLMYSKRDQCFYLPSPGGHHLFSYDIKDKDHPNPKFHVLQFRDLPELPQSEWEILVGSCYRTEYLVESASTGEHFLVKRYLYLSLTLLATFVINFVTETSFFRYIQTYLKNGQDYKTKQFMVFREEETLEGGRYMCYTDNIGDAKIEVSANTSQESLSPVNMSHRIKDHPPRVFFRCGNPFKNLFPKTNNARISPNLLSLLNSFETSLMLSIRELIPKDDGNAILTVSWMKEAMASLCETHKSIRTLVTDLELHVSDLEENFIYIYSDISSKLLELCNSFTSELDRVNHGNMLLKFTFSKLETSSCSEEISLLHLESWRQHMASKNPRIENCGAILSSLVESLKHHHHSLSKKKLSGKGKVLLRALYGVKVKTLYITTVFAAVFSGSSNNLLYLTIPKEMEEVPWAQGFMELQNMVNPEIKNAFLSDRFTVIKDLEAVELGVKKLHTAVQEGSDTNVLVEVLKKSVMELSERFDLVSKETGCLVKTVISSRDALVERLWTKYEDELGVKLPMMISVKRLVCE</sequence>
<organism evidence="3">
    <name type="scientific">Brassica campestris</name>
    <name type="common">Field mustard</name>
    <dbReference type="NCBI Taxonomy" id="3711"/>
    <lineage>
        <taxon>Eukaryota</taxon>
        <taxon>Viridiplantae</taxon>
        <taxon>Streptophyta</taxon>
        <taxon>Embryophyta</taxon>
        <taxon>Tracheophyta</taxon>
        <taxon>Spermatophyta</taxon>
        <taxon>Magnoliopsida</taxon>
        <taxon>eudicotyledons</taxon>
        <taxon>Gunneridae</taxon>
        <taxon>Pentapetalae</taxon>
        <taxon>rosids</taxon>
        <taxon>malvids</taxon>
        <taxon>Brassicales</taxon>
        <taxon>Brassicaceae</taxon>
        <taxon>Brassiceae</taxon>
        <taxon>Brassica</taxon>
    </lineage>
</organism>
<dbReference type="EMBL" id="LR031568">
    <property type="protein sequence ID" value="VDC61621.1"/>
    <property type="molecule type" value="Genomic_DNA"/>
</dbReference>
<dbReference type="Proteomes" id="UP000694005">
    <property type="component" value="Chromosome A09"/>
</dbReference>
<dbReference type="PANTHER" id="PTHR31509">
    <property type="entry name" value="BPS1-LIKE PROTEIN"/>
    <property type="match status" value="1"/>
</dbReference>
<protein>
    <recommendedName>
        <fullName evidence="1">KIB1-4 beta-propeller domain-containing protein</fullName>
    </recommendedName>
</protein>
<proteinExistence type="predicted"/>
<gene>
    <name evidence="3" type="ORF">BRAA09T39232Z</name>
    <name evidence="2" type="ORF">BRAPAZ1V2_A09P48540.2</name>
</gene>
<evidence type="ECO:0000313" key="2">
    <source>
        <dbReference type="EMBL" id="CAG7864387.1"/>
    </source>
</evidence>
<dbReference type="InterPro" id="IPR005174">
    <property type="entry name" value="KIB1-4_b-propeller"/>
</dbReference>
<reference evidence="3" key="1">
    <citation type="submission" date="2018-11" db="EMBL/GenBank/DDBJ databases">
        <authorList>
            <consortium name="Genoscope - CEA"/>
            <person name="William W."/>
        </authorList>
    </citation>
    <scope>NUCLEOTIDE SEQUENCE</scope>
</reference>
<feature type="domain" description="KIB1-4 beta-propeller" evidence="1">
    <location>
        <begin position="74"/>
        <end position="317"/>
    </location>
</feature>
<dbReference type="AlphaFoldDB" id="A0A3P5YLF2"/>
<evidence type="ECO:0000259" key="1">
    <source>
        <dbReference type="Pfam" id="PF03478"/>
    </source>
</evidence>
<accession>A0A3P5YLF2</accession>
<dbReference type="Gramene" id="A09p48540.2_BraZ1">
    <property type="protein sequence ID" value="A09p48540.2_BraZ1.CDS"/>
    <property type="gene ID" value="A09g48540.2_BraZ1"/>
</dbReference>
<dbReference type="Pfam" id="PF03478">
    <property type="entry name" value="Beta-prop_KIB1-4"/>
    <property type="match status" value="1"/>
</dbReference>
<dbReference type="EMBL" id="LS974625">
    <property type="protein sequence ID" value="CAG7864387.1"/>
    <property type="molecule type" value="Genomic_DNA"/>
</dbReference>
<name>A0A3P5YLF2_BRACM</name>